<dbReference type="InterPro" id="IPR027291">
    <property type="entry name" value="Glyco_hydro_38_N_sf"/>
</dbReference>
<evidence type="ECO:0000256" key="1">
    <source>
        <dbReference type="SAM" id="Phobius"/>
    </source>
</evidence>
<dbReference type="SUPFAM" id="SSF88713">
    <property type="entry name" value="Glycoside hydrolase/deacetylase"/>
    <property type="match status" value="1"/>
</dbReference>
<evidence type="ECO:0000313" key="4">
    <source>
        <dbReference type="Proteomes" id="UP000053660"/>
    </source>
</evidence>
<evidence type="ECO:0000259" key="2">
    <source>
        <dbReference type="Pfam" id="PF01074"/>
    </source>
</evidence>
<dbReference type="InterPro" id="IPR000602">
    <property type="entry name" value="Glyco_hydro_38_N"/>
</dbReference>
<dbReference type="GO" id="GO:0006013">
    <property type="term" value="P:mannose metabolic process"/>
    <property type="evidence" value="ECO:0007669"/>
    <property type="project" value="InterPro"/>
</dbReference>
<dbReference type="PANTHER" id="PTHR11607">
    <property type="entry name" value="ALPHA-MANNOSIDASE"/>
    <property type="match status" value="1"/>
</dbReference>
<dbReference type="Pfam" id="PF01074">
    <property type="entry name" value="Glyco_hydro_38N"/>
    <property type="match status" value="1"/>
</dbReference>
<dbReference type="Proteomes" id="UP000053660">
    <property type="component" value="Unassembled WGS sequence"/>
</dbReference>
<dbReference type="AlphaFoldDB" id="A0A0B1TDL0"/>
<organism evidence="3 4">
    <name type="scientific">Oesophagostomum dentatum</name>
    <name type="common">Nodular worm</name>
    <dbReference type="NCBI Taxonomy" id="61180"/>
    <lineage>
        <taxon>Eukaryota</taxon>
        <taxon>Metazoa</taxon>
        <taxon>Ecdysozoa</taxon>
        <taxon>Nematoda</taxon>
        <taxon>Chromadorea</taxon>
        <taxon>Rhabditida</taxon>
        <taxon>Rhabditina</taxon>
        <taxon>Rhabditomorpha</taxon>
        <taxon>Strongyloidea</taxon>
        <taxon>Strongylidae</taxon>
        <taxon>Oesophagostomum</taxon>
    </lineage>
</organism>
<dbReference type="GO" id="GO:0004559">
    <property type="term" value="F:alpha-mannosidase activity"/>
    <property type="evidence" value="ECO:0007669"/>
    <property type="project" value="InterPro"/>
</dbReference>
<dbReference type="EMBL" id="KN550764">
    <property type="protein sequence ID" value="KHJ93460.1"/>
    <property type="molecule type" value="Genomic_DNA"/>
</dbReference>
<evidence type="ECO:0000313" key="3">
    <source>
        <dbReference type="EMBL" id="KHJ93460.1"/>
    </source>
</evidence>
<keyword evidence="1" id="KW-1133">Transmembrane helix</keyword>
<keyword evidence="1" id="KW-0472">Membrane</keyword>
<accession>A0A0B1TDL0</accession>
<dbReference type="InterPro" id="IPR050843">
    <property type="entry name" value="Glycosyl_Hydrlase_38"/>
</dbReference>
<keyword evidence="4" id="KW-1185">Reference proteome</keyword>
<dbReference type="PANTHER" id="PTHR11607:SF71">
    <property type="entry name" value="ALPHA-MANNOSIDASE"/>
    <property type="match status" value="1"/>
</dbReference>
<dbReference type="OrthoDB" id="10261055at2759"/>
<dbReference type="GO" id="GO:0006491">
    <property type="term" value="P:N-glycan processing"/>
    <property type="evidence" value="ECO:0007669"/>
    <property type="project" value="TreeGrafter"/>
</dbReference>
<protein>
    <submittedName>
        <fullName evidence="3">Glycosyl hydrolase family 38 protein</fullName>
    </submittedName>
</protein>
<feature type="domain" description="Glycoside hydrolase family 38 N-terminal" evidence="2">
    <location>
        <begin position="85"/>
        <end position="197"/>
    </location>
</feature>
<keyword evidence="3" id="KW-0378">Hydrolase</keyword>
<reference evidence="3 4" key="1">
    <citation type="submission" date="2014-03" db="EMBL/GenBank/DDBJ databases">
        <title>Draft genome of the hookworm Oesophagostomum dentatum.</title>
        <authorList>
            <person name="Mitreva M."/>
        </authorList>
    </citation>
    <scope>NUCLEOTIDE SEQUENCE [LARGE SCALE GENOMIC DNA]</scope>
    <source>
        <strain evidence="3 4">OD-Hann</strain>
    </source>
</reference>
<keyword evidence="1" id="KW-0812">Transmembrane</keyword>
<dbReference type="InterPro" id="IPR011330">
    <property type="entry name" value="Glyco_hydro/deAcase_b/a-brl"/>
</dbReference>
<name>A0A0B1TDL0_OESDE</name>
<sequence>MIPRLGHQRSVAVVFLLSSAAIVFYIVATQDNTKHRLSHFQGNAIRRGKYRTDRNDTFNVYRDFVAHSKGAEGAGPRNRSLSKLKVFIVPFSHADPGWLRTFDSYTQDTDSTLNNMHQFLTANQNMTFIWTELAFFERWWSKQNSSTRDDVRRLIKSGRLEMTTGSWVMTDEAAVYYPLSVDNIVEGHQFLKEALGNISSKKTERE</sequence>
<proteinExistence type="predicted"/>
<gene>
    <name evidence="3" type="ORF">OESDEN_06631</name>
</gene>
<dbReference type="Gene3D" id="3.20.110.10">
    <property type="entry name" value="Glycoside hydrolase 38, N terminal domain"/>
    <property type="match status" value="1"/>
</dbReference>
<feature type="transmembrane region" description="Helical" evidence="1">
    <location>
        <begin position="12"/>
        <end position="28"/>
    </location>
</feature>
<dbReference type="GO" id="GO:0000139">
    <property type="term" value="C:Golgi membrane"/>
    <property type="evidence" value="ECO:0007669"/>
    <property type="project" value="TreeGrafter"/>
</dbReference>